<evidence type="ECO:0000259" key="1">
    <source>
        <dbReference type="Pfam" id="PF04326"/>
    </source>
</evidence>
<dbReference type="STRING" id="1302689.RG47T_1283"/>
<accession>A0A1Q5ZVN5</accession>
<dbReference type="OrthoDB" id="667662at2"/>
<dbReference type="InterPro" id="IPR038461">
    <property type="entry name" value="Schlafen_AlbA_2_dom_sf"/>
</dbReference>
<evidence type="ECO:0000313" key="3">
    <source>
        <dbReference type="Proteomes" id="UP000186720"/>
    </source>
</evidence>
<reference evidence="2 3" key="1">
    <citation type="submission" date="2016-11" db="EMBL/GenBank/DDBJ databases">
        <title>Whole Genome Sequencing of Mucilaginibacter polytrichastri RG4-7(T) isolated from the moss sample.</title>
        <authorList>
            <person name="Li Y."/>
        </authorList>
    </citation>
    <scope>NUCLEOTIDE SEQUENCE [LARGE SCALE GENOMIC DNA]</scope>
    <source>
        <strain evidence="2 3">RG4-7</strain>
    </source>
</reference>
<protein>
    <recommendedName>
        <fullName evidence="1">Schlafen AlbA-2 domain-containing protein</fullName>
    </recommendedName>
</protein>
<name>A0A1Q5ZVN5_9SPHI</name>
<comment type="caution">
    <text evidence="2">The sequence shown here is derived from an EMBL/GenBank/DDBJ whole genome shotgun (WGS) entry which is preliminary data.</text>
</comment>
<proteinExistence type="predicted"/>
<organism evidence="2 3">
    <name type="scientific">Mucilaginibacter polytrichastri</name>
    <dbReference type="NCBI Taxonomy" id="1302689"/>
    <lineage>
        <taxon>Bacteria</taxon>
        <taxon>Pseudomonadati</taxon>
        <taxon>Bacteroidota</taxon>
        <taxon>Sphingobacteriia</taxon>
        <taxon>Sphingobacteriales</taxon>
        <taxon>Sphingobacteriaceae</taxon>
        <taxon>Mucilaginibacter</taxon>
    </lineage>
</organism>
<dbReference type="RefSeq" id="WP_074488620.1">
    <property type="nucleotide sequence ID" value="NZ_FPAM01000002.1"/>
</dbReference>
<keyword evidence="3" id="KW-1185">Reference proteome</keyword>
<dbReference type="Gene3D" id="3.30.950.30">
    <property type="entry name" value="Schlafen, AAA domain"/>
    <property type="match status" value="1"/>
</dbReference>
<gene>
    <name evidence="2" type="ORF">RG47T_1283</name>
</gene>
<dbReference type="Proteomes" id="UP000186720">
    <property type="component" value="Unassembled WGS sequence"/>
</dbReference>
<dbReference type="InterPro" id="IPR007421">
    <property type="entry name" value="Schlafen_AlbA_2_dom"/>
</dbReference>
<sequence>MDIKTIELEVKNTILKSLAGSEAENPKIDCKAKWYDLKQESQIHEFLKDTSAIANTFGLDGYIIIGYDTKSQNFTDSYVKDSNLKDESEIMGIIARHVESVYTVNVYDIMFEDHKLSVIHIPPSLYKPHVIKNYKRFKQDKITDHLQRIFVRKGTTTAIANKNDLELMYYDRKNIIPDYDVRVNANAVSKNFLMNSTAGVITYLGLQLNLIVENIGKRPIAIVKFAFRRAKYLDDSKSSMVDLESEKLGPMVLNASEMKSITVKFNTIGVSGEHDNKFFYQYYEGSTEITAIKSIVLHLSNGKTINTEMTEF</sequence>
<dbReference type="Pfam" id="PF04326">
    <property type="entry name" value="SLFN_AlbA_2"/>
    <property type="match status" value="1"/>
</dbReference>
<dbReference type="EMBL" id="MPPL01000001">
    <property type="protein sequence ID" value="OKS85837.1"/>
    <property type="molecule type" value="Genomic_DNA"/>
</dbReference>
<feature type="domain" description="Schlafen AlbA-2" evidence="1">
    <location>
        <begin position="24"/>
        <end position="158"/>
    </location>
</feature>
<evidence type="ECO:0000313" key="2">
    <source>
        <dbReference type="EMBL" id="OKS85837.1"/>
    </source>
</evidence>
<dbReference type="AlphaFoldDB" id="A0A1Q5ZVN5"/>